<gene>
    <name evidence="1" type="ORF">PSEWESI4_01679</name>
</gene>
<protein>
    <recommendedName>
        <fullName evidence="3">Glycosyltransferase</fullName>
    </recommendedName>
</protein>
<accession>A0A7U7EMW8</accession>
<organism evidence="1 2">
    <name type="scientific">Zestomonas carbonaria</name>
    <dbReference type="NCBI Taxonomy" id="2762745"/>
    <lineage>
        <taxon>Bacteria</taxon>
        <taxon>Pseudomonadati</taxon>
        <taxon>Pseudomonadota</taxon>
        <taxon>Gammaproteobacteria</taxon>
        <taxon>Pseudomonadales</taxon>
        <taxon>Pseudomonadaceae</taxon>
        <taxon>Zestomonas</taxon>
    </lineage>
</organism>
<evidence type="ECO:0008006" key="3">
    <source>
        <dbReference type="Google" id="ProtNLM"/>
    </source>
</evidence>
<dbReference type="AlphaFoldDB" id="A0A7U7EMW8"/>
<sequence length="499" mass="55899">MQEIMDKLILVGSKISGDSIQGSLGKPEYSYYFLMRDFIPALQRLGTVVEVSTLEEVDELFERHDALGREVVFLSFSPPQQTPLGLRCPTVAVFAWEFDSLPSVAWDSNPQNDWRYAFARMSGAISTSREAAALVEEAAGARFPVVALPAPVWDRHAGLGSPEGVPLSLGDRQFSFRGVVIDSPILGLSADGLVRKPEPVPAELPADPEPVQVVEGRFAQSWQLSKALLRGWWAEVRQPLQPACEAEHAVEASSVKSPPEREEEPARSIRVDGVVYTTILNPADSRKNWVELITAFCWAFKETEDATLIVKMTHHDLEYYRIVLMTLLSRLAPFRCRVLVLHGFLEDSQYRELIDASTYYVNASSGEGLCLPLMEFLSAGRPAIAPVHTAMADYVDERLAFLLKCSPEPFCWPHDPTGIFMTHRHRLNWQSLMEAYKTSYEVATADPWRYRQMSAHAFAKMRAFASVEAVAAPLDEFLEKIMKEPVRQVGRQLDRSSAP</sequence>
<dbReference type="SUPFAM" id="SSF53756">
    <property type="entry name" value="UDP-Glycosyltransferase/glycogen phosphorylase"/>
    <property type="match status" value="1"/>
</dbReference>
<dbReference type="CDD" id="cd01635">
    <property type="entry name" value="Glycosyltransferase_GTB-type"/>
    <property type="match status" value="1"/>
</dbReference>
<name>A0A7U7EMW8_9GAMM</name>
<evidence type="ECO:0000313" key="1">
    <source>
        <dbReference type="EMBL" id="CAD5107407.1"/>
    </source>
</evidence>
<dbReference type="EMBL" id="CAJFCI010000034">
    <property type="protein sequence ID" value="CAD5107407.1"/>
    <property type="molecule type" value="Genomic_DNA"/>
</dbReference>
<dbReference type="Proteomes" id="UP000583387">
    <property type="component" value="Unassembled WGS sequence"/>
</dbReference>
<dbReference type="PANTHER" id="PTHR46656">
    <property type="entry name" value="PUTATIVE-RELATED"/>
    <property type="match status" value="1"/>
</dbReference>
<comment type="caution">
    <text evidence="1">The sequence shown here is derived from an EMBL/GenBank/DDBJ whole genome shotgun (WGS) entry which is preliminary data.</text>
</comment>
<evidence type="ECO:0000313" key="2">
    <source>
        <dbReference type="Proteomes" id="UP000583387"/>
    </source>
</evidence>
<proteinExistence type="predicted"/>
<reference evidence="1 2" key="1">
    <citation type="submission" date="2020-08" db="EMBL/GenBank/DDBJ databases">
        <authorList>
            <person name="Criscuolo A."/>
        </authorList>
    </citation>
    <scope>NUCLEOTIDE SEQUENCE [LARGE SCALE GENOMIC DNA]</scope>
    <source>
        <strain evidence="1">CIP111764</strain>
    </source>
</reference>
<dbReference type="PANTHER" id="PTHR46656:SF3">
    <property type="entry name" value="PUTATIVE-RELATED"/>
    <property type="match status" value="1"/>
</dbReference>
<keyword evidence="2" id="KW-1185">Reference proteome</keyword>
<dbReference type="Gene3D" id="3.40.50.2000">
    <property type="entry name" value="Glycogen Phosphorylase B"/>
    <property type="match status" value="1"/>
</dbReference>